<organism evidence="1 2">
    <name type="scientific">Stylosanthes scabra</name>
    <dbReference type="NCBI Taxonomy" id="79078"/>
    <lineage>
        <taxon>Eukaryota</taxon>
        <taxon>Viridiplantae</taxon>
        <taxon>Streptophyta</taxon>
        <taxon>Embryophyta</taxon>
        <taxon>Tracheophyta</taxon>
        <taxon>Spermatophyta</taxon>
        <taxon>Magnoliopsida</taxon>
        <taxon>eudicotyledons</taxon>
        <taxon>Gunneridae</taxon>
        <taxon>Pentapetalae</taxon>
        <taxon>rosids</taxon>
        <taxon>fabids</taxon>
        <taxon>Fabales</taxon>
        <taxon>Fabaceae</taxon>
        <taxon>Papilionoideae</taxon>
        <taxon>50 kb inversion clade</taxon>
        <taxon>dalbergioids sensu lato</taxon>
        <taxon>Dalbergieae</taxon>
        <taxon>Pterocarpus clade</taxon>
        <taxon>Stylosanthes</taxon>
    </lineage>
</organism>
<sequence>MERAKAHFSHGIAENIDDPKYSHYRYWSNPLETKLPNAPDMEIYCLYGVGIPTKRSYVYNKLSTSKKCKTIPFRMDASANGGEGSCLQNGVHFVDDDESVPVLSSGFMCAKGWRGITRFNPSGMTTYIREYRHIIMGNVALVEDVLRVAAGATGEDIGGDRIFSDIMRMSERINLRL</sequence>
<accession>A0ABU6U2T9</accession>
<keyword evidence="1" id="KW-0808">Transferase</keyword>
<reference evidence="1 2" key="1">
    <citation type="journal article" date="2023" name="Plants (Basel)">
        <title>Bridging the Gap: Combining Genomics and Transcriptomics Approaches to Understand Stylosanthes scabra, an Orphan Legume from the Brazilian Caatinga.</title>
        <authorList>
            <person name="Ferreira-Neto J.R.C."/>
            <person name="da Silva M.D."/>
            <person name="Binneck E."/>
            <person name="de Melo N.F."/>
            <person name="da Silva R.H."/>
            <person name="de Melo A.L.T.M."/>
            <person name="Pandolfi V."/>
            <person name="Bustamante F.O."/>
            <person name="Brasileiro-Vidal A.C."/>
            <person name="Benko-Iseppon A.M."/>
        </authorList>
    </citation>
    <scope>NUCLEOTIDE SEQUENCE [LARGE SCALE GENOMIC DNA]</scope>
    <source>
        <tissue evidence="1">Leaves</tissue>
    </source>
</reference>
<dbReference type="EC" id="2.3.1.158" evidence="1"/>
<gene>
    <name evidence="1" type="primary">PDAT2</name>
    <name evidence="1" type="ORF">PIB30_005671</name>
</gene>
<dbReference type="Pfam" id="PF02450">
    <property type="entry name" value="LCAT"/>
    <property type="match status" value="1"/>
</dbReference>
<proteinExistence type="predicted"/>
<dbReference type="EMBL" id="JASCZI010120840">
    <property type="protein sequence ID" value="MED6155467.1"/>
    <property type="molecule type" value="Genomic_DNA"/>
</dbReference>
<comment type="caution">
    <text evidence="1">The sequence shown here is derived from an EMBL/GenBank/DDBJ whole genome shotgun (WGS) entry which is preliminary data.</text>
</comment>
<dbReference type="GO" id="GO:0046027">
    <property type="term" value="F:phospholipid:diacylglycerol acyltransferase activity"/>
    <property type="evidence" value="ECO:0007669"/>
    <property type="project" value="UniProtKB-EC"/>
</dbReference>
<dbReference type="InterPro" id="IPR003386">
    <property type="entry name" value="LACT/PDAT_acylTrfase"/>
</dbReference>
<evidence type="ECO:0000313" key="2">
    <source>
        <dbReference type="Proteomes" id="UP001341840"/>
    </source>
</evidence>
<dbReference type="Proteomes" id="UP001341840">
    <property type="component" value="Unassembled WGS sequence"/>
</dbReference>
<keyword evidence="2" id="KW-1185">Reference proteome</keyword>
<dbReference type="PANTHER" id="PTHR11440">
    <property type="entry name" value="LECITHIN-CHOLESTEROL ACYLTRANSFERASE-RELATED"/>
    <property type="match status" value="1"/>
</dbReference>
<name>A0ABU6U2T9_9FABA</name>
<keyword evidence="1" id="KW-0012">Acyltransferase</keyword>
<protein>
    <submittedName>
        <fullName evidence="1">Phospholipid:diacylglycerol acyltransferase 2</fullName>
        <ecNumber evidence="1">2.3.1.158</ecNumber>
    </submittedName>
</protein>
<evidence type="ECO:0000313" key="1">
    <source>
        <dbReference type="EMBL" id="MED6155467.1"/>
    </source>
</evidence>